<organism evidence="2 3">
    <name type="scientific">Actimicrobium antarcticum</name>
    <dbReference type="NCBI Taxonomy" id="1051899"/>
    <lineage>
        <taxon>Bacteria</taxon>
        <taxon>Pseudomonadati</taxon>
        <taxon>Pseudomonadota</taxon>
        <taxon>Betaproteobacteria</taxon>
        <taxon>Burkholderiales</taxon>
        <taxon>Oxalobacteraceae</taxon>
        <taxon>Actimicrobium</taxon>
    </lineage>
</organism>
<dbReference type="InterPro" id="IPR015947">
    <property type="entry name" value="PUA-like_sf"/>
</dbReference>
<dbReference type="Gene3D" id="1.10.4060.10">
    <property type="entry name" value="BPP1347 like domain"/>
    <property type="match status" value="1"/>
</dbReference>
<dbReference type="SMART" id="SM00464">
    <property type="entry name" value="LON"/>
    <property type="match status" value="1"/>
</dbReference>
<dbReference type="RefSeq" id="WP_344763188.1">
    <property type="nucleotide sequence ID" value="NZ_BAAAZE010000008.1"/>
</dbReference>
<reference evidence="3" key="1">
    <citation type="journal article" date="2019" name="Int. J. Syst. Evol. Microbiol.">
        <title>The Global Catalogue of Microorganisms (GCM) 10K type strain sequencing project: providing services to taxonomists for standard genome sequencing and annotation.</title>
        <authorList>
            <consortium name="The Broad Institute Genomics Platform"/>
            <consortium name="The Broad Institute Genome Sequencing Center for Infectious Disease"/>
            <person name="Wu L."/>
            <person name="Ma J."/>
        </authorList>
    </citation>
    <scope>NUCLEOTIDE SEQUENCE [LARGE SCALE GENOMIC DNA]</scope>
    <source>
        <strain evidence="3">JCM 16673</strain>
    </source>
</reference>
<dbReference type="Gene3D" id="2.30.130.40">
    <property type="entry name" value="LON domain-like"/>
    <property type="match status" value="1"/>
</dbReference>
<gene>
    <name evidence="2" type="ORF">GCM10022212_20320</name>
</gene>
<dbReference type="SUPFAM" id="SSF88697">
    <property type="entry name" value="PUA domain-like"/>
    <property type="match status" value="1"/>
</dbReference>
<dbReference type="Proteomes" id="UP001501353">
    <property type="component" value="Unassembled WGS sequence"/>
</dbReference>
<dbReference type="PANTHER" id="PTHR46732">
    <property type="entry name" value="ATP-DEPENDENT PROTEASE LA (LON) DOMAIN PROTEIN"/>
    <property type="match status" value="1"/>
</dbReference>
<dbReference type="InterPro" id="IPR046336">
    <property type="entry name" value="Lon_prtase_N_sf"/>
</dbReference>
<accession>A0ABP7T9S0</accession>
<dbReference type="PROSITE" id="PS51787">
    <property type="entry name" value="LON_N"/>
    <property type="match status" value="1"/>
</dbReference>
<dbReference type="InterPro" id="IPR003111">
    <property type="entry name" value="Lon_prtase_N"/>
</dbReference>
<proteinExistence type="predicted"/>
<comment type="caution">
    <text evidence="2">The sequence shown here is derived from an EMBL/GenBank/DDBJ whole genome shotgun (WGS) entry which is preliminary data.</text>
</comment>
<evidence type="ECO:0000313" key="2">
    <source>
        <dbReference type="EMBL" id="GAA4022930.1"/>
    </source>
</evidence>
<dbReference type="Pfam" id="PF02190">
    <property type="entry name" value="LON_substr_bdg"/>
    <property type="match status" value="1"/>
</dbReference>
<feature type="domain" description="Lon N-terminal" evidence="1">
    <location>
        <begin position="11"/>
        <end position="207"/>
    </location>
</feature>
<dbReference type="PANTHER" id="PTHR46732:SF8">
    <property type="entry name" value="ATP-DEPENDENT PROTEASE LA (LON) DOMAIN PROTEIN"/>
    <property type="match status" value="1"/>
</dbReference>
<name>A0ABP7T9S0_9BURK</name>
<dbReference type="EMBL" id="BAAAZE010000008">
    <property type="protein sequence ID" value="GAA4022930.1"/>
    <property type="molecule type" value="Genomic_DNA"/>
</dbReference>
<sequence>MTESDNTNDWLPLFPLQTVLFPDGILPLKIFETRYVDMVRECMRNEKPFGVVAIRTGKETGATTQPEAVGCLANIVHWDMEAGGLLMIRTQGGLRFRIRETRVLADGRMEGLVDYLAEDTLVTTDPMLTACAAALKAITDDFDQRVGQDNPTDYPFATPLRFGDMGWVANRWSEILPMPLPMRQALLETADVAQRLAIIMTYLKQQQILTT</sequence>
<evidence type="ECO:0000313" key="3">
    <source>
        <dbReference type="Proteomes" id="UP001501353"/>
    </source>
</evidence>
<protein>
    <submittedName>
        <fullName evidence="2">LON peptidase substrate-binding domain-containing protein</fullName>
    </submittedName>
</protein>
<evidence type="ECO:0000259" key="1">
    <source>
        <dbReference type="PROSITE" id="PS51787"/>
    </source>
</evidence>
<keyword evidence="3" id="KW-1185">Reference proteome</keyword>